<sequence length="160" mass="17926">MEEEQWEEEEEEDAVVVVARRGEPFTLQLPPVWLEMIGSLQNVSGRTSDRSPDSTRGSLTHLYEHGHVRLLDGLQGRLHQRRRGLQAADVPAEERADAPESVVLLSGDEPHQLLLPLVQDARQDVQAGDQLLPPPPAVLLRGGRRLGYSTRCRLIGLRTY</sequence>
<keyword evidence="2" id="KW-1185">Reference proteome</keyword>
<gene>
    <name evidence="1" type="ORF">EYF80_004402</name>
</gene>
<proteinExistence type="predicted"/>
<reference evidence="1 2" key="1">
    <citation type="submission" date="2019-03" db="EMBL/GenBank/DDBJ databases">
        <title>First draft genome of Liparis tanakae, snailfish: a comprehensive survey of snailfish specific genes.</title>
        <authorList>
            <person name="Kim W."/>
            <person name="Song I."/>
            <person name="Jeong J.-H."/>
            <person name="Kim D."/>
            <person name="Kim S."/>
            <person name="Ryu S."/>
            <person name="Song J.Y."/>
            <person name="Lee S.K."/>
        </authorList>
    </citation>
    <scope>NUCLEOTIDE SEQUENCE [LARGE SCALE GENOMIC DNA]</scope>
    <source>
        <tissue evidence="1">Muscle</tissue>
    </source>
</reference>
<evidence type="ECO:0000313" key="1">
    <source>
        <dbReference type="EMBL" id="TNN85380.1"/>
    </source>
</evidence>
<dbReference type="Proteomes" id="UP000314294">
    <property type="component" value="Unassembled WGS sequence"/>
</dbReference>
<dbReference type="AlphaFoldDB" id="A0A4Z2J5C5"/>
<evidence type="ECO:0000313" key="2">
    <source>
        <dbReference type="Proteomes" id="UP000314294"/>
    </source>
</evidence>
<comment type="caution">
    <text evidence="1">The sequence shown here is derived from an EMBL/GenBank/DDBJ whole genome shotgun (WGS) entry which is preliminary data.</text>
</comment>
<organism evidence="1 2">
    <name type="scientific">Liparis tanakae</name>
    <name type="common">Tanaka's snailfish</name>
    <dbReference type="NCBI Taxonomy" id="230148"/>
    <lineage>
        <taxon>Eukaryota</taxon>
        <taxon>Metazoa</taxon>
        <taxon>Chordata</taxon>
        <taxon>Craniata</taxon>
        <taxon>Vertebrata</taxon>
        <taxon>Euteleostomi</taxon>
        <taxon>Actinopterygii</taxon>
        <taxon>Neopterygii</taxon>
        <taxon>Teleostei</taxon>
        <taxon>Neoteleostei</taxon>
        <taxon>Acanthomorphata</taxon>
        <taxon>Eupercaria</taxon>
        <taxon>Perciformes</taxon>
        <taxon>Cottioidei</taxon>
        <taxon>Cottales</taxon>
        <taxon>Liparidae</taxon>
        <taxon>Liparis</taxon>
    </lineage>
</organism>
<name>A0A4Z2J5C5_9TELE</name>
<dbReference type="EMBL" id="SRLO01000021">
    <property type="protein sequence ID" value="TNN85380.1"/>
    <property type="molecule type" value="Genomic_DNA"/>
</dbReference>
<accession>A0A4Z2J5C5</accession>
<protein>
    <submittedName>
        <fullName evidence="1">Uncharacterized protein</fullName>
    </submittedName>
</protein>